<organism evidence="3 4">
    <name type="scientific">Forsythia ovata</name>
    <dbReference type="NCBI Taxonomy" id="205694"/>
    <lineage>
        <taxon>Eukaryota</taxon>
        <taxon>Viridiplantae</taxon>
        <taxon>Streptophyta</taxon>
        <taxon>Embryophyta</taxon>
        <taxon>Tracheophyta</taxon>
        <taxon>Spermatophyta</taxon>
        <taxon>Magnoliopsida</taxon>
        <taxon>eudicotyledons</taxon>
        <taxon>Gunneridae</taxon>
        <taxon>Pentapetalae</taxon>
        <taxon>asterids</taxon>
        <taxon>lamiids</taxon>
        <taxon>Lamiales</taxon>
        <taxon>Oleaceae</taxon>
        <taxon>Forsythieae</taxon>
        <taxon>Forsythia</taxon>
    </lineage>
</organism>
<dbReference type="InterPro" id="IPR032867">
    <property type="entry name" value="DYW_dom"/>
</dbReference>
<keyword evidence="4" id="KW-1185">Reference proteome</keyword>
<comment type="caution">
    <text evidence="3">The sequence shown here is derived from an EMBL/GenBank/DDBJ whole genome shotgun (WGS) entry which is preliminary data.</text>
</comment>
<evidence type="ECO:0000259" key="2">
    <source>
        <dbReference type="Pfam" id="PF14432"/>
    </source>
</evidence>
<proteinExistence type="inferred from homology"/>
<sequence>MMTDKGVTKDPSCSTIEINGVVHELFAGDTSHPQTKEIFQQLDDVEERLKFVGHVLDSSQAPMVDDLDDEKGHSLRLHNERLAIAFGLLNSKQGFLFVYLKIYGSATSATMLLKFISRVFNVDIIVRDHIQFHHFRNGSCSCKDY</sequence>
<evidence type="ECO:0000313" key="3">
    <source>
        <dbReference type="EMBL" id="KAL2546192.1"/>
    </source>
</evidence>
<comment type="similarity">
    <text evidence="1">Belongs to the PPR family. PCMP-H subfamily.</text>
</comment>
<dbReference type="Pfam" id="PF20430">
    <property type="entry name" value="Eplus_motif"/>
    <property type="match status" value="1"/>
</dbReference>
<feature type="domain" description="DYW" evidence="2">
    <location>
        <begin position="67"/>
        <end position="145"/>
    </location>
</feature>
<dbReference type="EMBL" id="JBFOLJ010000004">
    <property type="protein sequence ID" value="KAL2546192.1"/>
    <property type="molecule type" value="Genomic_DNA"/>
</dbReference>
<dbReference type="Proteomes" id="UP001604277">
    <property type="component" value="Unassembled WGS sequence"/>
</dbReference>
<evidence type="ECO:0000313" key="4">
    <source>
        <dbReference type="Proteomes" id="UP001604277"/>
    </source>
</evidence>
<protein>
    <submittedName>
        <fullName evidence="3">Pentatricopeptide repeat-containing protein</fullName>
    </submittedName>
</protein>
<evidence type="ECO:0000256" key="1">
    <source>
        <dbReference type="ARBA" id="ARBA00006643"/>
    </source>
</evidence>
<name>A0ABD1W941_9LAMI</name>
<dbReference type="Pfam" id="PF14432">
    <property type="entry name" value="DYW_deaminase"/>
    <property type="match status" value="1"/>
</dbReference>
<accession>A0ABD1W941</accession>
<reference evidence="4" key="1">
    <citation type="submission" date="2024-07" db="EMBL/GenBank/DDBJ databases">
        <title>Two chromosome-level genome assemblies of Korean endemic species Abeliophyllum distichum and Forsythia ovata (Oleaceae).</title>
        <authorList>
            <person name="Jang H."/>
        </authorList>
    </citation>
    <scope>NUCLEOTIDE SEQUENCE [LARGE SCALE GENOMIC DNA]</scope>
</reference>
<dbReference type="AlphaFoldDB" id="A0ABD1W941"/>
<dbReference type="InterPro" id="IPR046849">
    <property type="entry name" value="E2_motif"/>
</dbReference>
<gene>
    <name evidence="3" type="ORF">Fot_15425</name>
</gene>